<reference evidence="1 2" key="1">
    <citation type="submission" date="2018-10" db="EMBL/GenBank/DDBJ databases">
        <title>Improved assembly of the deer mouse Peromyscus maniculatus genome.</title>
        <authorList>
            <person name="Lassance J.-M."/>
            <person name="Hoekstra H.E."/>
        </authorList>
    </citation>
    <scope>NUCLEOTIDE SEQUENCE [LARGE SCALE GENOMIC DNA]</scope>
</reference>
<organism evidence="1 2">
    <name type="scientific">Peromyscus maniculatus bairdii</name>
    <name type="common">Prairie deer mouse</name>
    <dbReference type="NCBI Taxonomy" id="230844"/>
    <lineage>
        <taxon>Eukaryota</taxon>
        <taxon>Metazoa</taxon>
        <taxon>Chordata</taxon>
        <taxon>Craniata</taxon>
        <taxon>Vertebrata</taxon>
        <taxon>Euteleostomi</taxon>
        <taxon>Mammalia</taxon>
        <taxon>Eutheria</taxon>
        <taxon>Euarchontoglires</taxon>
        <taxon>Glires</taxon>
        <taxon>Rodentia</taxon>
        <taxon>Myomorpha</taxon>
        <taxon>Muroidea</taxon>
        <taxon>Cricetidae</taxon>
        <taxon>Neotominae</taxon>
        <taxon>Peromyscus</taxon>
    </lineage>
</organism>
<dbReference type="Proteomes" id="UP000694547">
    <property type="component" value="Chromosome 15"/>
</dbReference>
<reference evidence="1" key="2">
    <citation type="submission" date="2025-08" db="UniProtKB">
        <authorList>
            <consortium name="Ensembl"/>
        </authorList>
    </citation>
    <scope>IDENTIFICATION</scope>
</reference>
<protein>
    <submittedName>
        <fullName evidence="1">Predicted gene, 17622</fullName>
    </submittedName>
</protein>
<evidence type="ECO:0000313" key="1">
    <source>
        <dbReference type="Ensembl" id="ENSPEMP00000018483.1"/>
    </source>
</evidence>
<dbReference type="Ensembl" id="ENSPEMT00000022812.2">
    <property type="protein sequence ID" value="ENSPEMP00000018483.1"/>
    <property type="gene ID" value="ENSPEMG00000017070.2"/>
</dbReference>
<sequence>MPTMLFYFLLACLSV</sequence>
<keyword evidence="2" id="KW-1185">Reference proteome</keyword>
<evidence type="ECO:0000313" key="2">
    <source>
        <dbReference type="Proteomes" id="UP000694547"/>
    </source>
</evidence>
<accession>A0A8C8TMT1</accession>
<reference evidence="1" key="3">
    <citation type="submission" date="2025-09" db="UniProtKB">
        <authorList>
            <consortium name="Ensembl"/>
        </authorList>
    </citation>
    <scope>IDENTIFICATION</scope>
</reference>
<proteinExistence type="predicted"/>
<name>A0A8C8TMT1_PERMB</name>